<evidence type="ECO:0000313" key="2">
    <source>
        <dbReference type="EMBL" id="KAF2832935.1"/>
    </source>
</evidence>
<keyword evidence="3" id="KW-1185">Reference proteome</keyword>
<feature type="region of interest" description="Disordered" evidence="1">
    <location>
        <begin position="150"/>
        <end position="194"/>
    </location>
</feature>
<feature type="compositionally biased region" description="Polar residues" evidence="1">
    <location>
        <begin position="376"/>
        <end position="403"/>
    </location>
</feature>
<name>A0A6A7AK15_9PLEO</name>
<gene>
    <name evidence="2" type="ORF">CC86DRAFT_376192</name>
</gene>
<organism evidence="2 3">
    <name type="scientific">Ophiobolus disseminans</name>
    <dbReference type="NCBI Taxonomy" id="1469910"/>
    <lineage>
        <taxon>Eukaryota</taxon>
        <taxon>Fungi</taxon>
        <taxon>Dikarya</taxon>
        <taxon>Ascomycota</taxon>
        <taxon>Pezizomycotina</taxon>
        <taxon>Dothideomycetes</taxon>
        <taxon>Pleosporomycetidae</taxon>
        <taxon>Pleosporales</taxon>
        <taxon>Pleosporineae</taxon>
        <taxon>Phaeosphaeriaceae</taxon>
        <taxon>Ophiobolus</taxon>
    </lineage>
</organism>
<dbReference type="AlphaFoldDB" id="A0A6A7AK15"/>
<proteinExistence type="predicted"/>
<dbReference type="OrthoDB" id="3672266at2759"/>
<feature type="region of interest" description="Disordered" evidence="1">
    <location>
        <begin position="250"/>
        <end position="327"/>
    </location>
</feature>
<dbReference type="EMBL" id="MU006216">
    <property type="protein sequence ID" value="KAF2832935.1"/>
    <property type="molecule type" value="Genomic_DNA"/>
</dbReference>
<accession>A0A6A7AK15</accession>
<feature type="region of interest" description="Disordered" evidence="1">
    <location>
        <begin position="345"/>
        <end position="403"/>
    </location>
</feature>
<dbReference type="Proteomes" id="UP000799424">
    <property type="component" value="Unassembled WGS sequence"/>
</dbReference>
<protein>
    <submittedName>
        <fullName evidence="2">Uncharacterized protein</fullName>
    </submittedName>
</protein>
<feature type="compositionally biased region" description="Basic and acidic residues" evidence="1">
    <location>
        <begin position="163"/>
        <end position="176"/>
    </location>
</feature>
<sequence length="591" mass="66605">MSQTNIATTNFLELCISKKRTIQDITEALGLDSETADARKEPIFIKDEANGLHKKIKEYADACKAIYRNERETMLIDLVKDGVFAAEVQELGETYGQKLWGGADSWPTMYGRQHSVFPQELSWDKEADQHTIRYYLRCWITRHAVQPTMSRRGKGRANAVPRELSDSEHSDVEHLAQRSTSTALPDLPFRAPEATDMLPPAEITRMDTAPTQTRLVDNEGNLDIALGSEARSPKTPNTKRKAISFHGQLSSGKLPKLGRDARTTITSPRGRQRDIYSIPLSPAPHFPVRLGDSTSTSRMQREDTCDSDSTYKPPHRQGTVGSETEIDPDEVMADTQELFSIVQVTSDGETPHDHRSPTAGPSGTYPDPQRQDSVIPPSTQHGADNLDNTQFSPHRPQAFNTNTDPWRTALLSTLHIDVSKIDPWQGKQLRMQLFKLLLSYLNNINEFAPEAYQPDAEERMNNLLYQFWINDAESLRTKVGNQFDALQASLERWMNMRHLLAEFQRKTGYFGKPGDGWKEYLRRMDRVAHARSSIAYVGMKGCVGVVGEGVEAFDDELVTVFDLLTQVEGCNGVEEFEAVRGFNEGLLEWFV</sequence>
<reference evidence="2" key="1">
    <citation type="journal article" date="2020" name="Stud. Mycol.">
        <title>101 Dothideomycetes genomes: a test case for predicting lifestyles and emergence of pathogens.</title>
        <authorList>
            <person name="Haridas S."/>
            <person name="Albert R."/>
            <person name="Binder M."/>
            <person name="Bloem J."/>
            <person name="Labutti K."/>
            <person name="Salamov A."/>
            <person name="Andreopoulos B."/>
            <person name="Baker S."/>
            <person name="Barry K."/>
            <person name="Bills G."/>
            <person name="Bluhm B."/>
            <person name="Cannon C."/>
            <person name="Castanera R."/>
            <person name="Culley D."/>
            <person name="Daum C."/>
            <person name="Ezra D."/>
            <person name="Gonzalez J."/>
            <person name="Henrissat B."/>
            <person name="Kuo A."/>
            <person name="Liang C."/>
            <person name="Lipzen A."/>
            <person name="Lutzoni F."/>
            <person name="Magnuson J."/>
            <person name="Mondo S."/>
            <person name="Nolan M."/>
            <person name="Ohm R."/>
            <person name="Pangilinan J."/>
            <person name="Park H.-J."/>
            <person name="Ramirez L."/>
            <person name="Alfaro M."/>
            <person name="Sun H."/>
            <person name="Tritt A."/>
            <person name="Yoshinaga Y."/>
            <person name="Zwiers L.-H."/>
            <person name="Turgeon B."/>
            <person name="Goodwin S."/>
            <person name="Spatafora J."/>
            <person name="Crous P."/>
            <person name="Grigoriev I."/>
        </authorList>
    </citation>
    <scope>NUCLEOTIDE SEQUENCE</scope>
    <source>
        <strain evidence="2">CBS 113818</strain>
    </source>
</reference>
<evidence type="ECO:0000313" key="3">
    <source>
        <dbReference type="Proteomes" id="UP000799424"/>
    </source>
</evidence>
<evidence type="ECO:0000256" key="1">
    <source>
        <dbReference type="SAM" id="MobiDB-lite"/>
    </source>
</evidence>